<dbReference type="Pfam" id="PF01522">
    <property type="entry name" value="Polysacc_deac_1"/>
    <property type="match status" value="1"/>
</dbReference>
<keyword evidence="6" id="KW-1185">Reference proteome</keyword>
<evidence type="ECO:0000256" key="2">
    <source>
        <dbReference type="ARBA" id="ARBA00022801"/>
    </source>
</evidence>
<evidence type="ECO:0000259" key="3">
    <source>
        <dbReference type="PROSITE" id="PS51677"/>
    </source>
</evidence>
<evidence type="ECO:0000313" key="7">
    <source>
        <dbReference type="Proteomes" id="UP000701680"/>
    </source>
</evidence>
<reference evidence="6 7" key="1">
    <citation type="journal article" date="2020" name="Cell Host Microbe">
        <title>Functional and Genomic Variation between Human-Derived Isolates of Lachnospiraceae Reveals Inter- and Intra-Species Diversity.</title>
        <authorList>
            <person name="Sorbara M.T."/>
            <person name="Littmann E.R."/>
            <person name="Fontana E."/>
            <person name="Moody T.U."/>
            <person name="Kohout C.E."/>
            <person name="Gjonbalaj M."/>
            <person name="Eaton V."/>
            <person name="Seok R."/>
            <person name="Leiner I.M."/>
            <person name="Pamer E.G."/>
        </authorList>
    </citation>
    <scope>NUCLEOTIDE SEQUENCE [LARGE SCALE GENOMIC DNA]</scope>
    <source>
        <strain evidence="5 6">MSK.17.11</strain>
        <strain evidence="4 7">MSK.17.38</strain>
    </source>
</reference>
<dbReference type="SUPFAM" id="SSF88713">
    <property type="entry name" value="Glycoside hydrolase/deacetylase"/>
    <property type="match status" value="1"/>
</dbReference>
<dbReference type="GO" id="GO:0046872">
    <property type="term" value="F:metal ion binding"/>
    <property type="evidence" value="ECO:0007669"/>
    <property type="project" value="UniProtKB-KW"/>
</dbReference>
<dbReference type="EMBL" id="JAAIUO010000001">
    <property type="protein sequence ID" value="NSK13423.1"/>
    <property type="molecule type" value="Genomic_DNA"/>
</dbReference>
<dbReference type="InterPro" id="IPR050248">
    <property type="entry name" value="Polysacc_deacetylase_ArnD"/>
</dbReference>
<dbReference type="Gene3D" id="3.20.20.370">
    <property type="entry name" value="Glycoside hydrolase/deacetylase"/>
    <property type="match status" value="1"/>
</dbReference>
<dbReference type="Proteomes" id="UP000528555">
    <property type="component" value="Unassembled WGS sequence"/>
</dbReference>
<organism evidence="5 6">
    <name type="scientific">Dorea phocaeensis</name>
    <dbReference type="NCBI Taxonomy" id="2040291"/>
    <lineage>
        <taxon>Bacteria</taxon>
        <taxon>Bacillati</taxon>
        <taxon>Bacillota</taxon>
        <taxon>Clostridia</taxon>
        <taxon>Lachnospirales</taxon>
        <taxon>Lachnospiraceae</taxon>
        <taxon>Dorea</taxon>
    </lineage>
</organism>
<dbReference type="GO" id="GO:0016020">
    <property type="term" value="C:membrane"/>
    <property type="evidence" value="ECO:0007669"/>
    <property type="project" value="TreeGrafter"/>
</dbReference>
<protein>
    <submittedName>
        <fullName evidence="5">Polysaccharide deacetylase family protein</fullName>
    </submittedName>
</protein>
<name>A0A850HCF8_9FIRM</name>
<dbReference type="PANTHER" id="PTHR10587:SF133">
    <property type="entry name" value="CHITIN DEACETYLASE 1-RELATED"/>
    <property type="match status" value="1"/>
</dbReference>
<dbReference type="PROSITE" id="PS51677">
    <property type="entry name" value="NODB"/>
    <property type="match status" value="1"/>
</dbReference>
<dbReference type="AlphaFoldDB" id="A0A850HCF8"/>
<feature type="domain" description="NodB homology" evidence="3">
    <location>
        <begin position="75"/>
        <end position="248"/>
    </location>
</feature>
<dbReference type="GO" id="GO:0005975">
    <property type="term" value="P:carbohydrate metabolic process"/>
    <property type="evidence" value="ECO:0007669"/>
    <property type="project" value="InterPro"/>
</dbReference>
<sequence>MKYLKQYQILCGFFLTICLLRLWGGSLLPAGLEVEKEKVVSSFVEAGQEEMAVEAEVMEKEAEEKTGKMQRDLPPKIALTFDDGPSRYTEKLLEGLQKRGVKASFFMIGESAERNQDLVRRVKEEGHLIGNHTYHHVDVTKLPDEKAREELKEMDRVIYEILGEHVEYMRPPFGVWQEKLEQEIDVLPVMWTIDPLDWTTKNVEEIVNKVVTQAGENDIILLHDCYESSVDAALQIVDVLKAEGYEFVTVDQLILGC</sequence>
<dbReference type="PANTHER" id="PTHR10587">
    <property type="entry name" value="GLYCOSYL TRANSFERASE-RELATED"/>
    <property type="match status" value="1"/>
</dbReference>
<dbReference type="EMBL" id="JAAITX010000001">
    <property type="protein sequence ID" value="NVH57448.1"/>
    <property type="molecule type" value="Genomic_DNA"/>
</dbReference>
<dbReference type="Proteomes" id="UP000701680">
    <property type="component" value="Unassembled WGS sequence"/>
</dbReference>
<keyword evidence="1" id="KW-0479">Metal-binding</keyword>
<gene>
    <name evidence="5" type="ORF">G5A66_02045</name>
    <name evidence="4" type="ORF">G5A75_00765</name>
</gene>
<evidence type="ECO:0000313" key="6">
    <source>
        <dbReference type="Proteomes" id="UP000528555"/>
    </source>
</evidence>
<dbReference type="InterPro" id="IPR011330">
    <property type="entry name" value="Glyco_hydro/deAcase_b/a-brl"/>
</dbReference>
<dbReference type="InterPro" id="IPR002509">
    <property type="entry name" value="NODB_dom"/>
</dbReference>
<evidence type="ECO:0000256" key="1">
    <source>
        <dbReference type="ARBA" id="ARBA00022723"/>
    </source>
</evidence>
<dbReference type="CDD" id="cd10954">
    <property type="entry name" value="CE4_CtAXE_like"/>
    <property type="match status" value="1"/>
</dbReference>
<evidence type="ECO:0000313" key="5">
    <source>
        <dbReference type="EMBL" id="NVH57448.1"/>
    </source>
</evidence>
<reference evidence="5" key="2">
    <citation type="submission" date="2020-02" db="EMBL/GenBank/DDBJ databases">
        <authorList>
            <person name="Littmann E."/>
            <person name="Sorbara M."/>
        </authorList>
    </citation>
    <scope>NUCLEOTIDE SEQUENCE</scope>
    <source>
        <strain evidence="5">MSK.17.11</strain>
        <strain evidence="4">MSK.17.38</strain>
    </source>
</reference>
<evidence type="ECO:0000313" key="4">
    <source>
        <dbReference type="EMBL" id="NSK13423.1"/>
    </source>
</evidence>
<accession>A0A850HCF8</accession>
<keyword evidence="2" id="KW-0378">Hydrolase</keyword>
<comment type="caution">
    <text evidence="5">The sequence shown here is derived from an EMBL/GenBank/DDBJ whole genome shotgun (WGS) entry which is preliminary data.</text>
</comment>
<dbReference type="GO" id="GO:0016810">
    <property type="term" value="F:hydrolase activity, acting on carbon-nitrogen (but not peptide) bonds"/>
    <property type="evidence" value="ECO:0007669"/>
    <property type="project" value="InterPro"/>
</dbReference>
<proteinExistence type="predicted"/>